<reference evidence="1 2" key="1">
    <citation type="submission" date="2018-08" db="EMBL/GenBank/DDBJ databases">
        <title>Proposal of Muricauda 72 sp.nov. and Muricauda NH166 sp.nov., isolated from seawater.</title>
        <authorList>
            <person name="Cheng H."/>
            <person name="Wu Y.-H."/>
            <person name="Guo L.-L."/>
            <person name="Xu X.-W."/>
        </authorList>
    </citation>
    <scope>NUCLEOTIDE SEQUENCE [LARGE SCALE GENOMIC DNA]</scope>
    <source>
        <strain evidence="1 2">KCTC 22173</strain>
    </source>
</reference>
<dbReference type="OrthoDB" id="725917at2"/>
<sequence length="586" mass="65080">MITAINLKKMSKKYQQIIYKGLAIFVLALGLNSCESTELQILDSPNALTPTQADADLFLNSIQVGLGIFFDGDARGFTTIGVSEEGAEVTRMLHMFGPTYTNAYPPSDFDRAWERAYAEILADIRALEPIAEEQQLYTHIGISKTIEAYIVMTLVDYFGDIPYSEALLGAENTNPVLDDDAAVYEAIEDLLDEAIVQFNRDELNGASSDQFYGGDETQWIKLVNTLKLKLYLQTRLVDSSVGGKISALLNEGNLILTEADDFQFQYSNTNANPDSRHPLFTRNFNVPADVADYMSNSYMVRMKDEYLGRDPRTRYYFYRQSLNFTEDPNEAECITQPRPLSYAPSDVFCSIGDGYWGRDHGDNDGIPPDGGLRTTWGVYPVGGLFDDSRGEAVSGRFIGLEGAGISPIMLSSFTNFMLAEGVLTAGVTGDARAYLEAGMRASISKVIAFGERLDYLDDTVIPDDPDTEDVDETQTVRDLYVPTTEDVDSYVNTVMATYDNASGQERLEIVINEYMKALWGNGVEAYNTYRRTGLPSNMQPTYLENPGGFVNSFLYPNELVNQNSNASQKADQTVRVFWAEGGPTLE</sequence>
<dbReference type="Pfam" id="PF12771">
    <property type="entry name" value="SusD-like_2"/>
    <property type="match status" value="1"/>
</dbReference>
<name>A0A3A1N5A6_9FLAO</name>
<evidence type="ECO:0000313" key="1">
    <source>
        <dbReference type="EMBL" id="RIV31579.1"/>
    </source>
</evidence>
<dbReference type="Gene3D" id="1.25.40.390">
    <property type="match status" value="2"/>
</dbReference>
<proteinExistence type="predicted"/>
<dbReference type="Pfam" id="PF12741">
    <property type="entry name" value="SusD-like"/>
    <property type="match status" value="1"/>
</dbReference>
<organism evidence="1 2">
    <name type="scientific">Flagellimonas lutimaris</name>
    <dbReference type="NCBI Taxonomy" id="475082"/>
    <lineage>
        <taxon>Bacteria</taxon>
        <taxon>Pseudomonadati</taxon>
        <taxon>Bacteroidota</taxon>
        <taxon>Flavobacteriia</taxon>
        <taxon>Flavobacteriales</taxon>
        <taxon>Flavobacteriaceae</taxon>
        <taxon>Flagellimonas</taxon>
    </lineage>
</organism>
<evidence type="ECO:0000313" key="2">
    <source>
        <dbReference type="Proteomes" id="UP000266067"/>
    </source>
</evidence>
<accession>A0A3A1N5A6</accession>
<gene>
    <name evidence="1" type="ORF">D2V08_14135</name>
</gene>
<dbReference type="InterPro" id="IPR011990">
    <property type="entry name" value="TPR-like_helical_dom_sf"/>
</dbReference>
<dbReference type="Proteomes" id="UP000266067">
    <property type="component" value="Unassembled WGS sequence"/>
</dbReference>
<keyword evidence="1" id="KW-0449">Lipoprotein</keyword>
<dbReference type="InterPro" id="IPR041662">
    <property type="entry name" value="SusD-like_2"/>
</dbReference>
<keyword evidence="2" id="KW-1185">Reference proteome</keyword>
<dbReference type="AlphaFoldDB" id="A0A3A1N5A6"/>
<dbReference type="SUPFAM" id="SSF48452">
    <property type="entry name" value="TPR-like"/>
    <property type="match status" value="1"/>
</dbReference>
<dbReference type="InterPro" id="IPR024302">
    <property type="entry name" value="SusD-like"/>
</dbReference>
<protein>
    <submittedName>
        <fullName evidence="1">SusD/RagB family nutrient-binding outer membrane lipoprotein</fullName>
    </submittedName>
</protein>
<comment type="caution">
    <text evidence="1">The sequence shown here is derived from an EMBL/GenBank/DDBJ whole genome shotgun (WGS) entry which is preliminary data.</text>
</comment>
<dbReference type="EMBL" id="QXFH01000076">
    <property type="protein sequence ID" value="RIV31579.1"/>
    <property type="molecule type" value="Genomic_DNA"/>
</dbReference>